<dbReference type="GO" id="GO:0019867">
    <property type="term" value="C:outer membrane"/>
    <property type="evidence" value="ECO:0007669"/>
    <property type="project" value="InterPro"/>
</dbReference>
<dbReference type="Pfam" id="PF06725">
    <property type="entry name" value="3D"/>
    <property type="match status" value="1"/>
</dbReference>
<accession>A0AAE4B8V5</accession>
<keyword evidence="1" id="KW-0732">Signal</keyword>
<evidence type="ECO:0000259" key="4">
    <source>
        <dbReference type="Pfam" id="PF06725"/>
    </source>
</evidence>
<proteinExistence type="predicted"/>
<name>A0AAE4B8V5_BACPU</name>
<reference evidence="5" key="1">
    <citation type="submission" date="2019-07" db="EMBL/GenBank/DDBJ databases">
        <title>Phylogenomic Reclassification of ATCC Bacillus Strains and Various Taxa within the Genus Bacillus.</title>
        <authorList>
            <person name="Riojas M.A."/>
            <person name="Frank A.M."/>
            <person name="Fenn S.L."/>
            <person name="King S."/>
            <person name="Brower S."/>
            <person name="Hazbon M.H."/>
        </authorList>
    </citation>
    <scope>NUCLEOTIDE SEQUENCE</scope>
    <source>
        <strain evidence="5">ATCC 27142</strain>
    </source>
</reference>
<sequence>MTTMTLACGLLCTQQPATEKPAPILTTDQAALQRANQRIKTLEGEVEALRKPEVKKPKAKNPTQNVVKRKKAAPKLAQTYEVTAYTNDVESTGKSASHPDYGVTASGARTKTGHTIACPPSMAFGTRLNIEGIGVRTCEDRGGAITEGHIDLYVAGVSEAKAFGRQRIKAEIITK</sequence>
<dbReference type="InterPro" id="IPR051933">
    <property type="entry name" value="Resuscitation_pf_RpfB"/>
</dbReference>
<dbReference type="GO" id="GO:0004553">
    <property type="term" value="F:hydrolase activity, hydrolyzing O-glycosyl compounds"/>
    <property type="evidence" value="ECO:0007669"/>
    <property type="project" value="InterPro"/>
</dbReference>
<evidence type="ECO:0000256" key="2">
    <source>
        <dbReference type="SAM" id="Coils"/>
    </source>
</evidence>
<evidence type="ECO:0000256" key="1">
    <source>
        <dbReference type="ARBA" id="ARBA00022729"/>
    </source>
</evidence>
<dbReference type="PANTHER" id="PTHR39160">
    <property type="entry name" value="CELL WALL-BINDING PROTEIN YOCH"/>
    <property type="match status" value="1"/>
</dbReference>
<evidence type="ECO:0000313" key="5">
    <source>
        <dbReference type="EMBL" id="MDR4250735.1"/>
    </source>
</evidence>
<organism evidence="5 6">
    <name type="scientific">Bacillus pumilus</name>
    <name type="common">Bacillus mesentericus</name>
    <dbReference type="NCBI Taxonomy" id="1408"/>
    <lineage>
        <taxon>Bacteria</taxon>
        <taxon>Bacillati</taxon>
        <taxon>Bacillota</taxon>
        <taxon>Bacilli</taxon>
        <taxon>Bacillales</taxon>
        <taxon>Bacillaceae</taxon>
        <taxon>Bacillus</taxon>
    </lineage>
</organism>
<feature type="domain" description="3D" evidence="4">
    <location>
        <begin position="115"/>
        <end position="170"/>
    </location>
</feature>
<dbReference type="Proteomes" id="UP001182042">
    <property type="component" value="Unassembled WGS sequence"/>
</dbReference>
<dbReference type="InterPro" id="IPR059180">
    <property type="entry name" value="3D_YorM"/>
</dbReference>
<feature type="region of interest" description="Disordered" evidence="3">
    <location>
        <begin position="53"/>
        <end position="72"/>
    </location>
</feature>
<protein>
    <recommendedName>
        <fullName evidence="4">3D domain-containing protein</fullName>
    </recommendedName>
</protein>
<evidence type="ECO:0000256" key="3">
    <source>
        <dbReference type="SAM" id="MobiDB-lite"/>
    </source>
</evidence>
<evidence type="ECO:0000313" key="6">
    <source>
        <dbReference type="Proteomes" id="UP001182042"/>
    </source>
</evidence>
<gene>
    <name evidence="5" type="ORF">FO508_10310</name>
</gene>
<dbReference type="EMBL" id="VKQA01000002">
    <property type="protein sequence ID" value="MDR4250735.1"/>
    <property type="molecule type" value="Genomic_DNA"/>
</dbReference>
<dbReference type="RefSeq" id="WP_309415840.1">
    <property type="nucleotide sequence ID" value="NZ_CP187659.1"/>
</dbReference>
<dbReference type="AlphaFoldDB" id="A0AAE4B8V5"/>
<dbReference type="GO" id="GO:0009254">
    <property type="term" value="P:peptidoglycan turnover"/>
    <property type="evidence" value="ECO:0007669"/>
    <property type="project" value="InterPro"/>
</dbReference>
<comment type="caution">
    <text evidence="5">The sequence shown here is derived from an EMBL/GenBank/DDBJ whole genome shotgun (WGS) entry which is preliminary data.</text>
</comment>
<dbReference type="PANTHER" id="PTHR39160:SF4">
    <property type="entry name" value="RESUSCITATION-PROMOTING FACTOR RPFB"/>
    <property type="match status" value="1"/>
</dbReference>
<dbReference type="CDD" id="cd14667">
    <property type="entry name" value="3D_containing_proteins"/>
    <property type="match status" value="1"/>
</dbReference>
<feature type="coiled-coil region" evidence="2">
    <location>
        <begin position="25"/>
        <end position="52"/>
    </location>
</feature>
<dbReference type="InterPro" id="IPR010611">
    <property type="entry name" value="3D_dom"/>
</dbReference>
<keyword evidence="2" id="KW-0175">Coiled coil</keyword>